<dbReference type="InterPro" id="IPR058627">
    <property type="entry name" value="MdtA-like_C"/>
</dbReference>
<feature type="compositionally biased region" description="Basic and acidic residues" evidence="4">
    <location>
        <begin position="399"/>
        <end position="409"/>
    </location>
</feature>
<reference evidence="8 9" key="1">
    <citation type="submission" date="2017-08" db="EMBL/GenBank/DDBJ databases">
        <title>Infants hospitalized years apart are colonized by the same room-sourced microbial strains.</title>
        <authorList>
            <person name="Brooks B."/>
            <person name="Olm M.R."/>
            <person name="Firek B.A."/>
            <person name="Baker R."/>
            <person name="Thomas B.C."/>
            <person name="Morowitz M.J."/>
            <person name="Banfield J.F."/>
        </authorList>
    </citation>
    <scope>NUCLEOTIDE SEQUENCE [LARGE SCALE GENOMIC DNA]</scope>
    <source>
        <strain evidence="8">S2_003_000_R2_14</strain>
    </source>
</reference>
<evidence type="ECO:0000313" key="8">
    <source>
        <dbReference type="EMBL" id="PZR17386.1"/>
    </source>
</evidence>
<dbReference type="NCBIfam" id="TIGR01730">
    <property type="entry name" value="RND_mfp"/>
    <property type="match status" value="1"/>
</dbReference>
<dbReference type="Pfam" id="PF25990">
    <property type="entry name" value="Beta-barrel_YknX"/>
    <property type="match status" value="1"/>
</dbReference>
<dbReference type="Proteomes" id="UP000249061">
    <property type="component" value="Unassembled WGS sequence"/>
</dbReference>
<gene>
    <name evidence="8" type="ORF">DI536_03430</name>
</gene>
<feature type="domain" description="YknX-like beta-barrel" evidence="7">
    <location>
        <begin position="222"/>
        <end position="301"/>
    </location>
</feature>
<dbReference type="PANTHER" id="PTHR30469:SF33">
    <property type="entry name" value="SLR1207 PROTEIN"/>
    <property type="match status" value="1"/>
</dbReference>
<evidence type="ECO:0000256" key="4">
    <source>
        <dbReference type="SAM" id="MobiDB-lite"/>
    </source>
</evidence>
<evidence type="ECO:0000259" key="7">
    <source>
        <dbReference type="Pfam" id="PF25990"/>
    </source>
</evidence>
<dbReference type="Pfam" id="PF25967">
    <property type="entry name" value="RND-MFP_C"/>
    <property type="match status" value="1"/>
</dbReference>
<dbReference type="Gene3D" id="2.40.30.170">
    <property type="match status" value="1"/>
</dbReference>
<dbReference type="GO" id="GO:0015562">
    <property type="term" value="F:efflux transmembrane transporter activity"/>
    <property type="evidence" value="ECO:0007669"/>
    <property type="project" value="TreeGrafter"/>
</dbReference>
<dbReference type="InterPro" id="IPR058625">
    <property type="entry name" value="MdtA-like_BSH"/>
</dbReference>
<feature type="domain" description="Multidrug resistance protein MdtA-like C-terminal permuted SH3" evidence="6">
    <location>
        <begin position="350"/>
        <end position="388"/>
    </location>
</feature>
<feature type="region of interest" description="Disordered" evidence="4">
    <location>
        <begin position="399"/>
        <end position="421"/>
    </location>
</feature>
<dbReference type="EMBL" id="QFQP01000002">
    <property type="protein sequence ID" value="PZR17386.1"/>
    <property type="molecule type" value="Genomic_DNA"/>
</dbReference>
<evidence type="ECO:0000313" key="9">
    <source>
        <dbReference type="Proteomes" id="UP000249061"/>
    </source>
</evidence>
<dbReference type="Gene3D" id="2.40.420.20">
    <property type="match status" value="1"/>
</dbReference>
<evidence type="ECO:0000256" key="1">
    <source>
        <dbReference type="ARBA" id="ARBA00004196"/>
    </source>
</evidence>
<protein>
    <submittedName>
        <fullName evidence="8">Efflux RND transporter periplasmic adaptor subunit</fullName>
    </submittedName>
</protein>
<evidence type="ECO:0000259" key="6">
    <source>
        <dbReference type="Pfam" id="PF25967"/>
    </source>
</evidence>
<dbReference type="Gene3D" id="1.10.287.470">
    <property type="entry name" value="Helix hairpin bin"/>
    <property type="match status" value="1"/>
</dbReference>
<accession>A0A2W5TYJ3</accession>
<evidence type="ECO:0000256" key="3">
    <source>
        <dbReference type="ARBA" id="ARBA00022448"/>
    </source>
</evidence>
<dbReference type="Gene3D" id="2.40.50.100">
    <property type="match status" value="1"/>
</dbReference>
<dbReference type="PANTHER" id="PTHR30469">
    <property type="entry name" value="MULTIDRUG RESISTANCE PROTEIN MDTA"/>
    <property type="match status" value="1"/>
</dbReference>
<keyword evidence="3" id="KW-0813">Transport</keyword>
<feature type="domain" description="Multidrug resistance protein MdtA-like barrel-sandwich hybrid" evidence="5">
    <location>
        <begin position="59"/>
        <end position="213"/>
    </location>
</feature>
<comment type="similarity">
    <text evidence="2">Belongs to the membrane fusion protein (MFP) (TC 8.A.1) family.</text>
</comment>
<evidence type="ECO:0000256" key="2">
    <source>
        <dbReference type="ARBA" id="ARBA00009477"/>
    </source>
</evidence>
<organism evidence="8 9">
    <name type="scientific">Archangium gephyra</name>
    <dbReference type="NCBI Taxonomy" id="48"/>
    <lineage>
        <taxon>Bacteria</taxon>
        <taxon>Pseudomonadati</taxon>
        <taxon>Myxococcota</taxon>
        <taxon>Myxococcia</taxon>
        <taxon>Myxococcales</taxon>
        <taxon>Cystobacterineae</taxon>
        <taxon>Archangiaceae</taxon>
        <taxon>Archangium</taxon>
    </lineage>
</organism>
<comment type="caution">
    <text evidence="8">The sequence shown here is derived from an EMBL/GenBank/DDBJ whole genome shotgun (WGS) entry which is preliminary data.</text>
</comment>
<dbReference type="InterPro" id="IPR006143">
    <property type="entry name" value="RND_pump_MFP"/>
</dbReference>
<dbReference type="Pfam" id="PF25917">
    <property type="entry name" value="BSH_RND"/>
    <property type="match status" value="1"/>
</dbReference>
<dbReference type="AlphaFoldDB" id="A0A2W5TYJ3"/>
<dbReference type="InterPro" id="IPR058636">
    <property type="entry name" value="Beta-barrel_YknX"/>
</dbReference>
<sequence>MTWWKGVIAALIVAAVGAMTYAGLREKPPPATEVQIGKVKKGAIVRTVTGAGKVEAATTVKISSNLSGDLLELPVKVGDEVRKGQVLAKLDRRRFEAAVKQSAAAYSAAKAEMTTIQVDIDRLQRELGRVKGLVEKGLASMAEQEKAESELASARARQAAQGDRAAQAAAALDEAQNNLGKTTLFSPIDGNVIEVTREVGERVRGSDFNEDIVMTLAALHAMEVKIEVGEHEVVPLKIGQKSDIKLDAFDSQTFDGTVVEIAQKALIKNPGTEQETTSFPVTVALIAKPDGVLPGMSAEVRVTADQRESTLIVPVQAVTVRPDRSLPDSSAGIEGQKLAAPRKGEQFTKVVFVVDAEKRVHPRRVKTGISSDTDIEIVEGLQEGDEIIEGPYRTLAKDLKDGDLVEEQKSGGGRGPGKKRG</sequence>
<dbReference type="GO" id="GO:1990281">
    <property type="term" value="C:efflux pump complex"/>
    <property type="evidence" value="ECO:0007669"/>
    <property type="project" value="TreeGrafter"/>
</dbReference>
<comment type="subcellular location">
    <subcellularLocation>
        <location evidence="1">Cell envelope</location>
    </subcellularLocation>
</comment>
<dbReference type="SUPFAM" id="SSF111369">
    <property type="entry name" value="HlyD-like secretion proteins"/>
    <property type="match status" value="1"/>
</dbReference>
<name>A0A2W5TYJ3_9BACT</name>
<evidence type="ECO:0000259" key="5">
    <source>
        <dbReference type="Pfam" id="PF25917"/>
    </source>
</evidence>
<proteinExistence type="inferred from homology"/>